<reference evidence="2 3" key="1">
    <citation type="journal article" date="2019" name="Nat. Med.">
        <title>A library of human gut bacterial isolates paired with longitudinal multiomics data enables mechanistic microbiome research.</title>
        <authorList>
            <person name="Poyet M."/>
            <person name="Groussin M."/>
            <person name="Gibbons S.M."/>
            <person name="Avila-Pacheco J."/>
            <person name="Jiang X."/>
            <person name="Kearney S.M."/>
            <person name="Perrotta A.R."/>
            <person name="Berdy B."/>
            <person name="Zhao S."/>
            <person name="Lieberman T.D."/>
            <person name="Swanson P.K."/>
            <person name="Smith M."/>
            <person name="Roesemann S."/>
            <person name="Alexander J.E."/>
            <person name="Rich S.A."/>
            <person name="Livny J."/>
            <person name="Vlamakis H."/>
            <person name="Clish C."/>
            <person name="Bullock K."/>
            <person name="Deik A."/>
            <person name="Scott J."/>
            <person name="Pierce K.A."/>
            <person name="Xavier R.J."/>
            <person name="Alm E.J."/>
        </authorList>
    </citation>
    <scope>NUCLEOTIDE SEQUENCE [LARGE SCALE GENOMIC DNA]</scope>
    <source>
        <strain evidence="2 3">BIOML-A1</strain>
    </source>
</reference>
<proteinExistence type="predicted"/>
<dbReference type="EMBL" id="VVXJ01000069">
    <property type="protein sequence ID" value="KAA2371305.1"/>
    <property type="molecule type" value="Genomic_DNA"/>
</dbReference>
<keyword evidence="1" id="KW-0812">Transmembrane</keyword>
<dbReference type="AlphaFoldDB" id="A0A5B3GCD6"/>
<feature type="transmembrane region" description="Helical" evidence="1">
    <location>
        <begin position="166"/>
        <end position="187"/>
    </location>
</feature>
<sequence length="209" mass="24344">MKKWLLPFFETFMVFIFLGCCLAIPIILVNVYAASYFYIIENTELFDFLYSTPKDDQVLVVVVLLLASIFPTWYFASRELFYQYEKMLSKIKKSPPLIVNSQCSTGNCLGKICSLKKLITYKMSARICFFCRRALSILFFLFQTGMCLMAFIYLSGSKNLNNVLHASSEIFIIYLAINYTLITHLTLKGIERCRTRNIYFNVQSKREDN</sequence>
<feature type="transmembrane region" description="Helical" evidence="1">
    <location>
        <begin position="134"/>
        <end position="154"/>
    </location>
</feature>
<evidence type="ECO:0000256" key="1">
    <source>
        <dbReference type="SAM" id="Phobius"/>
    </source>
</evidence>
<keyword evidence="1" id="KW-0472">Membrane</keyword>
<feature type="transmembrane region" description="Helical" evidence="1">
    <location>
        <begin position="12"/>
        <end position="38"/>
    </location>
</feature>
<evidence type="ECO:0000313" key="3">
    <source>
        <dbReference type="Proteomes" id="UP000322658"/>
    </source>
</evidence>
<feature type="transmembrane region" description="Helical" evidence="1">
    <location>
        <begin position="58"/>
        <end position="76"/>
    </location>
</feature>
<keyword evidence="1" id="KW-1133">Transmembrane helix</keyword>
<dbReference type="RefSeq" id="WP_130084527.1">
    <property type="nucleotide sequence ID" value="NZ_VVXJ01000069.1"/>
</dbReference>
<gene>
    <name evidence="2" type="ORF">F2Y07_14345</name>
</gene>
<protein>
    <submittedName>
        <fullName evidence="2">Uncharacterized protein</fullName>
    </submittedName>
</protein>
<accession>A0A5B3GCD6</accession>
<evidence type="ECO:0000313" key="2">
    <source>
        <dbReference type="EMBL" id="KAA2371305.1"/>
    </source>
</evidence>
<organism evidence="2 3">
    <name type="scientific">Alistipes shahii</name>
    <dbReference type="NCBI Taxonomy" id="328814"/>
    <lineage>
        <taxon>Bacteria</taxon>
        <taxon>Pseudomonadati</taxon>
        <taxon>Bacteroidota</taxon>
        <taxon>Bacteroidia</taxon>
        <taxon>Bacteroidales</taxon>
        <taxon>Rikenellaceae</taxon>
        <taxon>Alistipes</taxon>
    </lineage>
</organism>
<comment type="caution">
    <text evidence="2">The sequence shown here is derived from an EMBL/GenBank/DDBJ whole genome shotgun (WGS) entry which is preliminary data.</text>
</comment>
<dbReference type="Proteomes" id="UP000322658">
    <property type="component" value="Unassembled WGS sequence"/>
</dbReference>
<name>A0A5B3GCD6_9BACT</name>